<feature type="non-terminal residue" evidence="1">
    <location>
        <position position="1"/>
    </location>
</feature>
<proteinExistence type="predicted"/>
<accession>A0A0F9IDN4</accession>
<reference evidence="1" key="1">
    <citation type="journal article" date="2015" name="Nature">
        <title>Complex archaea that bridge the gap between prokaryotes and eukaryotes.</title>
        <authorList>
            <person name="Spang A."/>
            <person name="Saw J.H."/>
            <person name="Jorgensen S.L."/>
            <person name="Zaremba-Niedzwiedzka K."/>
            <person name="Martijn J."/>
            <person name="Lind A.E."/>
            <person name="van Eijk R."/>
            <person name="Schleper C."/>
            <person name="Guy L."/>
            <person name="Ettema T.J."/>
        </authorList>
    </citation>
    <scope>NUCLEOTIDE SEQUENCE</scope>
</reference>
<evidence type="ECO:0000313" key="1">
    <source>
        <dbReference type="EMBL" id="KKL91905.1"/>
    </source>
</evidence>
<protein>
    <submittedName>
        <fullName evidence="1">Uncharacterized protein</fullName>
    </submittedName>
</protein>
<organism evidence="1">
    <name type="scientific">marine sediment metagenome</name>
    <dbReference type="NCBI Taxonomy" id="412755"/>
    <lineage>
        <taxon>unclassified sequences</taxon>
        <taxon>metagenomes</taxon>
        <taxon>ecological metagenomes</taxon>
    </lineage>
</organism>
<sequence>MTITDAVNGIVEYQFLADELFPRQMKFEVEITDAASKVLHNIELIRENVREVLA</sequence>
<dbReference type="EMBL" id="LAZR01019611">
    <property type="protein sequence ID" value="KKL91905.1"/>
    <property type="molecule type" value="Genomic_DNA"/>
</dbReference>
<gene>
    <name evidence="1" type="ORF">LCGC14_1890050</name>
</gene>
<dbReference type="AlphaFoldDB" id="A0A0F9IDN4"/>
<comment type="caution">
    <text evidence="1">The sequence shown here is derived from an EMBL/GenBank/DDBJ whole genome shotgun (WGS) entry which is preliminary data.</text>
</comment>
<name>A0A0F9IDN4_9ZZZZ</name>